<accession>A0A8K0DKD8</accession>
<dbReference type="AlphaFoldDB" id="A0A8K0DKD8"/>
<sequence length="127" mass="14730">MFSFVTSFEYPVQFKLYLQISAQLRTNFFVKSFDLCPSPGPVKYHGNVTTEDKKQYLNLVMTSPIPLDENIRGVFNIETLVNNHMYVQVFEIREKDFCKGMNKYGGEFWYGIERAAQLPTGVCPIRP</sequence>
<comment type="caution">
    <text evidence="1">The sequence shown here is derived from an EMBL/GenBank/DDBJ whole genome shotgun (WGS) entry which is preliminary data.</text>
</comment>
<dbReference type="Proteomes" id="UP000801492">
    <property type="component" value="Unassembled WGS sequence"/>
</dbReference>
<dbReference type="OrthoDB" id="6814999at2759"/>
<feature type="non-terminal residue" evidence="1">
    <location>
        <position position="1"/>
    </location>
</feature>
<dbReference type="EMBL" id="VTPC01000425">
    <property type="protein sequence ID" value="KAF2905816.1"/>
    <property type="molecule type" value="Genomic_DNA"/>
</dbReference>
<organism evidence="1 2">
    <name type="scientific">Ignelater luminosus</name>
    <name type="common">Cucubano</name>
    <name type="synonym">Pyrophorus luminosus</name>
    <dbReference type="NCBI Taxonomy" id="2038154"/>
    <lineage>
        <taxon>Eukaryota</taxon>
        <taxon>Metazoa</taxon>
        <taxon>Ecdysozoa</taxon>
        <taxon>Arthropoda</taxon>
        <taxon>Hexapoda</taxon>
        <taxon>Insecta</taxon>
        <taxon>Pterygota</taxon>
        <taxon>Neoptera</taxon>
        <taxon>Endopterygota</taxon>
        <taxon>Coleoptera</taxon>
        <taxon>Polyphaga</taxon>
        <taxon>Elateriformia</taxon>
        <taxon>Elateroidea</taxon>
        <taxon>Elateridae</taxon>
        <taxon>Agrypninae</taxon>
        <taxon>Pyrophorini</taxon>
        <taxon>Ignelater</taxon>
    </lineage>
</organism>
<evidence type="ECO:0000313" key="1">
    <source>
        <dbReference type="EMBL" id="KAF2905816.1"/>
    </source>
</evidence>
<gene>
    <name evidence="1" type="ORF">ILUMI_00352</name>
</gene>
<keyword evidence="2" id="KW-1185">Reference proteome</keyword>
<reference evidence="1" key="1">
    <citation type="submission" date="2019-08" db="EMBL/GenBank/DDBJ databases">
        <title>The genome of the North American firefly Photinus pyralis.</title>
        <authorList>
            <consortium name="Photinus pyralis genome working group"/>
            <person name="Fallon T.R."/>
            <person name="Sander Lower S.E."/>
            <person name="Weng J.-K."/>
        </authorList>
    </citation>
    <scope>NUCLEOTIDE SEQUENCE</scope>
    <source>
        <strain evidence="1">TRF0915ILg1</strain>
        <tissue evidence="1">Whole body</tissue>
    </source>
</reference>
<protein>
    <submittedName>
        <fullName evidence="1">Uncharacterized protein</fullName>
    </submittedName>
</protein>
<evidence type="ECO:0000313" key="2">
    <source>
        <dbReference type="Proteomes" id="UP000801492"/>
    </source>
</evidence>
<name>A0A8K0DKD8_IGNLU</name>
<proteinExistence type="predicted"/>